<dbReference type="Proteomes" id="UP000735302">
    <property type="component" value="Unassembled WGS sequence"/>
</dbReference>
<feature type="transmembrane region" description="Helical" evidence="6">
    <location>
        <begin position="221"/>
        <end position="253"/>
    </location>
</feature>
<feature type="transmembrane region" description="Helical" evidence="6">
    <location>
        <begin position="80"/>
        <end position="101"/>
    </location>
</feature>
<dbReference type="SUPFAM" id="SSF81321">
    <property type="entry name" value="Family A G protein-coupled receptor-like"/>
    <property type="match status" value="1"/>
</dbReference>
<evidence type="ECO:0000313" key="9">
    <source>
        <dbReference type="Proteomes" id="UP000735302"/>
    </source>
</evidence>
<dbReference type="InterPro" id="IPR053219">
    <property type="entry name" value="GPCR_Dmsr-1"/>
</dbReference>
<dbReference type="PANTHER" id="PTHR46273">
    <property type="entry name" value="MYOSUPPRESSIN RECEPTOR 1, ISOFORM B-RELATED"/>
    <property type="match status" value="1"/>
</dbReference>
<comment type="caution">
    <text evidence="8">The sequence shown here is derived from an EMBL/GenBank/DDBJ whole genome shotgun (WGS) entry which is preliminary data.</text>
</comment>
<dbReference type="Pfam" id="PF10324">
    <property type="entry name" value="7TM_GPCR_Srw"/>
    <property type="match status" value="1"/>
</dbReference>
<keyword evidence="4 6" id="KW-0472">Membrane</keyword>
<protein>
    <submittedName>
        <fullName evidence="8">B1 bradykinin receptor</fullName>
    </submittedName>
</protein>
<feature type="region of interest" description="Disordered" evidence="5">
    <location>
        <begin position="371"/>
        <end position="395"/>
    </location>
</feature>
<evidence type="ECO:0000313" key="8">
    <source>
        <dbReference type="EMBL" id="GFO13940.1"/>
    </source>
</evidence>
<name>A0AAV4B2Y1_9GAST</name>
<dbReference type="EMBL" id="BLXT01004521">
    <property type="protein sequence ID" value="GFO13940.1"/>
    <property type="molecule type" value="Genomic_DNA"/>
</dbReference>
<feature type="transmembrane region" description="Helical" evidence="6">
    <location>
        <begin position="307"/>
        <end position="331"/>
    </location>
</feature>
<dbReference type="PRINTS" id="PR00237">
    <property type="entry name" value="GPCRRHODOPSN"/>
</dbReference>
<feature type="transmembrane region" description="Helical" evidence="6">
    <location>
        <begin position="44"/>
        <end position="68"/>
    </location>
</feature>
<evidence type="ECO:0000256" key="5">
    <source>
        <dbReference type="SAM" id="MobiDB-lite"/>
    </source>
</evidence>
<feature type="compositionally biased region" description="Polar residues" evidence="5">
    <location>
        <begin position="372"/>
        <end position="395"/>
    </location>
</feature>
<comment type="subcellular location">
    <subcellularLocation>
        <location evidence="1">Membrane</location>
    </subcellularLocation>
</comment>
<keyword evidence="3 6" id="KW-1133">Transmembrane helix</keyword>
<evidence type="ECO:0000256" key="6">
    <source>
        <dbReference type="SAM" id="Phobius"/>
    </source>
</evidence>
<gene>
    <name evidence="8" type="ORF">PoB_004044500</name>
</gene>
<keyword evidence="2 6" id="KW-0812">Transmembrane</keyword>
<dbReference type="CDD" id="cd14978">
    <property type="entry name" value="7tmA_FMRFamide_R-like"/>
    <property type="match status" value="1"/>
</dbReference>
<dbReference type="PROSITE" id="PS50262">
    <property type="entry name" value="G_PROTEIN_RECEP_F1_2"/>
    <property type="match status" value="1"/>
</dbReference>
<dbReference type="InterPro" id="IPR000276">
    <property type="entry name" value="GPCR_Rhodpsn"/>
</dbReference>
<dbReference type="InterPro" id="IPR017452">
    <property type="entry name" value="GPCR_Rhodpsn_7TM"/>
</dbReference>
<dbReference type="InterPro" id="IPR019427">
    <property type="entry name" value="7TM_GPCR_serpentine_rcpt_Srw"/>
</dbReference>
<feature type="domain" description="G-protein coupled receptors family 1 profile" evidence="7">
    <location>
        <begin position="61"/>
        <end position="329"/>
    </location>
</feature>
<feature type="transmembrane region" description="Helical" evidence="6">
    <location>
        <begin position="121"/>
        <end position="151"/>
    </location>
</feature>
<sequence length="395" mass="44755">MANDTEASADNLEDTTSDPFHESFNISQHYNHFYLLEAFHQHFLYFHGYASIIVSVFGIVTNMVNITVLLAKDMRTPTNYLLACLAVSDILTMIPYIPLAVHFYCPPVDPYTNPEMFSYHWAVFLLVNTKLTTTTHNISIWIAVTLAGFRFTQIRSSCPRGPLAAQLRFRQVRLAAVLVYLLSILIMIPNYMSQEIAIIHNTTAYGIKDSQLGTSGADPTALINILTIAIFAKIVPCLLIILFSGSLIHHMSVKMSQRRRRLSAGRQQVNTTRMLLVVLILFLIVELPQGILLLFSAFMENFHTDFYYYLGEMLDFMALLNNAVNFILYCIMSQQFRDKFSVMYIQPVCHKRVTGITSTSELLALKEHHTQRPPNATVSTNLHDDSNNTSSPLKA</sequence>
<dbReference type="PANTHER" id="PTHR46273:SF4">
    <property type="entry name" value="AT19640P"/>
    <property type="match status" value="1"/>
</dbReference>
<evidence type="ECO:0000256" key="3">
    <source>
        <dbReference type="ARBA" id="ARBA00022989"/>
    </source>
</evidence>
<evidence type="ECO:0000259" key="7">
    <source>
        <dbReference type="PROSITE" id="PS50262"/>
    </source>
</evidence>
<dbReference type="GO" id="GO:0005886">
    <property type="term" value="C:plasma membrane"/>
    <property type="evidence" value="ECO:0007669"/>
    <property type="project" value="TreeGrafter"/>
</dbReference>
<proteinExistence type="predicted"/>
<reference evidence="8 9" key="1">
    <citation type="journal article" date="2021" name="Elife">
        <title>Chloroplast acquisition without the gene transfer in kleptoplastic sea slugs, Plakobranchus ocellatus.</title>
        <authorList>
            <person name="Maeda T."/>
            <person name="Takahashi S."/>
            <person name="Yoshida T."/>
            <person name="Shimamura S."/>
            <person name="Takaki Y."/>
            <person name="Nagai Y."/>
            <person name="Toyoda A."/>
            <person name="Suzuki Y."/>
            <person name="Arimoto A."/>
            <person name="Ishii H."/>
            <person name="Satoh N."/>
            <person name="Nishiyama T."/>
            <person name="Hasebe M."/>
            <person name="Maruyama T."/>
            <person name="Minagawa J."/>
            <person name="Obokata J."/>
            <person name="Shigenobu S."/>
        </authorList>
    </citation>
    <scope>NUCLEOTIDE SEQUENCE [LARGE SCALE GENOMIC DNA]</scope>
</reference>
<dbReference type="AlphaFoldDB" id="A0AAV4B2Y1"/>
<evidence type="ECO:0000256" key="1">
    <source>
        <dbReference type="ARBA" id="ARBA00004370"/>
    </source>
</evidence>
<keyword evidence="8" id="KW-0675">Receptor</keyword>
<dbReference type="GO" id="GO:0008528">
    <property type="term" value="F:G protein-coupled peptide receptor activity"/>
    <property type="evidence" value="ECO:0007669"/>
    <property type="project" value="InterPro"/>
</dbReference>
<organism evidence="8 9">
    <name type="scientific">Plakobranchus ocellatus</name>
    <dbReference type="NCBI Taxonomy" id="259542"/>
    <lineage>
        <taxon>Eukaryota</taxon>
        <taxon>Metazoa</taxon>
        <taxon>Spiralia</taxon>
        <taxon>Lophotrochozoa</taxon>
        <taxon>Mollusca</taxon>
        <taxon>Gastropoda</taxon>
        <taxon>Heterobranchia</taxon>
        <taxon>Euthyneura</taxon>
        <taxon>Panpulmonata</taxon>
        <taxon>Sacoglossa</taxon>
        <taxon>Placobranchoidea</taxon>
        <taxon>Plakobranchidae</taxon>
        <taxon>Plakobranchus</taxon>
    </lineage>
</organism>
<feature type="transmembrane region" description="Helical" evidence="6">
    <location>
        <begin position="274"/>
        <end position="295"/>
    </location>
</feature>
<dbReference type="Gene3D" id="1.20.1070.10">
    <property type="entry name" value="Rhodopsin 7-helix transmembrane proteins"/>
    <property type="match status" value="1"/>
</dbReference>
<feature type="transmembrane region" description="Helical" evidence="6">
    <location>
        <begin position="172"/>
        <end position="192"/>
    </location>
</feature>
<accession>A0AAV4B2Y1</accession>
<evidence type="ECO:0000256" key="4">
    <source>
        <dbReference type="ARBA" id="ARBA00023136"/>
    </source>
</evidence>
<keyword evidence="9" id="KW-1185">Reference proteome</keyword>
<evidence type="ECO:0000256" key="2">
    <source>
        <dbReference type="ARBA" id="ARBA00022692"/>
    </source>
</evidence>